<protein>
    <recommendedName>
        <fullName evidence="3">MULE transposase domain-containing protein</fullName>
    </recommendedName>
</protein>
<dbReference type="Proteomes" id="UP000740883">
    <property type="component" value="Unassembled WGS sequence"/>
</dbReference>
<evidence type="ECO:0008006" key="3">
    <source>
        <dbReference type="Google" id="ProtNLM"/>
    </source>
</evidence>
<dbReference type="EMBL" id="SBJO01000238">
    <property type="protein sequence ID" value="KAF9761940.1"/>
    <property type="molecule type" value="Genomic_DNA"/>
</dbReference>
<evidence type="ECO:0000313" key="2">
    <source>
        <dbReference type="Proteomes" id="UP000740883"/>
    </source>
</evidence>
<proteinExistence type="predicted"/>
<dbReference type="OrthoDB" id="93990at2759"/>
<gene>
    <name evidence="1" type="ORF">NGRA_2326</name>
</gene>
<sequence length="121" mass="13908">MSKTITCLVGVLNPTVIQTDFEIPAITALTSIWLNTRINGCLFHLGQAIDRKIKDLNLSNIYATNFAFKKFTRALIALAYVKFDQLEEEFLLLKEHDSFPGLIIPLYNYLYNNYCRRVSIT</sequence>
<name>A0A9P6GZK7_9MICR</name>
<accession>A0A9P6GZK7</accession>
<dbReference type="AlphaFoldDB" id="A0A9P6GZK7"/>
<evidence type="ECO:0000313" key="1">
    <source>
        <dbReference type="EMBL" id="KAF9761940.1"/>
    </source>
</evidence>
<comment type="caution">
    <text evidence="1">The sequence shown here is derived from an EMBL/GenBank/DDBJ whole genome shotgun (WGS) entry which is preliminary data.</text>
</comment>
<organism evidence="1 2">
    <name type="scientific">Nosema granulosis</name>
    <dbReference type="NCBI Taxonomy" id="83296"/>
    <lineage>
        <taxon>Eukaryota</taxon>
        <taxon>Fungi</taxon>
        <taxon>Fungi incertae sedis</taxon>
        <taxon>Microsporidia</taxon>
        <taxon>Nosematidae</taxon>
        <taxon>Nosema</taxon>
    </lineage>
</organism>
<keyword evidence="2" id="KW-1185">Reference proteome</keyword>
<reference evidence="1 2" key="1">
    <citation type="journal article" date="2020" name="Genome Biol. Evol.">
        <title>Comparative genomics of strictly vertically transmitted, feminizing microsporidia endosymbionts of amphipod crustaceans.</title>
        <authorList>
            <person name="Cormier A."/>
            <person name="Chebbi M.A."/>
            <person name="Giraud I."/>
            <person name="Wattier R."/>
            <person name="Teixeira M."/>
            <person name="Gilbert C."/>
            <person name="Rigaud T."/>
            <person name="Cordaux R."/>
        </authorList>
    </citation>
    <scope>NUCLEOTIDE SEQUENCE [LARGE SCALE GENOMIC DNA]</scope>
    <source>
        <strain evidence="1 2">Ou3-Ou53</strain>
    </source>
</reference>